<accession>A0ABT1Y2D2</accession>
<feature type="compositionally biased region" description="Gly residues" evidence="1">
    <location>
        <begin position="94"/>
        <end position="106"/>
    </location>
</feature>
<dbReference type="PANTHER" id="PTHR30510:SF2">
    <property type="entry name" value="UPF0229 PROTEIN YEAH"/>
    <property type="match status" value="1"/>
</dbReference>
<organism evidence="2 3">
    <name type="scientific">Dehalobacterium formicoaceticum</name>
    <dbReference type="NCBI Taxonomy" id="51515"/>
    <lineage>
        <taxon>Bacteria</taxon>
        <taxon>Bacillati</taxon>
        <taxon>Bacillota</taxon>
        <taxon>Clostridia</taxon>
        <taxon>Eubacteriales</taxon>
        <taxon>Peptococcaceae</taxon>
        <taxon>Dehalobacterium</taxon>
    </lineage>
</organism>
<dbReference type="NCBIfam" id="TIGR02877">
    <property type="entry name" value="spore_yhbH"/>
    <property type="match status" value="1"/>
</dbReference>
<gene>
    <name evidence="2" type="primary">yhbH</name>
    <name evidence="2" type="ORF">NVS47_05785</name>
</gene>
<evidence type="ECO:0000256" key="1">
    <source>
        <dbReference type="SAM" id="MobiDB-lite"/>
    </source>
</evidence>
<comment type="caution">
    <text evidence="2">The sequence shown here is derived from an EMBL/GenBank/DDBJ whole genome shotgun (WGS) entry which is preliminary data.</text>
</comment>
<reference evidence="2 3" key="1">
    <citation type="submission" date="2022-08" db="EMBL/GenBank/DDBJ databases">
        <title>Proteogenomics of the novel Dehalobacterium formicoaceticum strain EZ94 highlights a key role of methyltransferases during anaerobic dichloromethane degradation.</title>
        <authorList>
            <person name="Wasmund K."/>
        </authorList>
    </citation>
    <scope>NUCLEOTIDE SEQUENCE [LARGE SCALE GENOMIC DNA]</scope>
    <source>
        <strain evidence="2 3">EZ94</strain>
    </source>
</reference>
<dbReference type="Proteomes" id="UP001524944">
    <property type="component" value="Unassembled WGS sequence"/>
</dbReference>
<name>A0ABT1Y2D2_9FIRM</name>
<dbReference type="Pfam" id="PF04285">
    <property type="entry name" value="DUF444"/>
    <property type="match status" value="1"/>
</dbReference>
<evidence type="ECO:0000313" key="3">
    <source>
        <dbReference type="Proteomes" id="UP001524944"/>
    </source>
</evidence>
<sequence length="382" mass="43527">MKDQSIISRDNWSLHRKGELDQQRHNEKVKEAIKNNLSEIISEESVIMSDGKKITKLPIRTLDEYRFRFNYNKQKHAGQGSGGSQPGDVIGTEPGDGSGRGPGAGDEPGTDYYEADVSFEELSEMVFADLVLPRLKEKQKENLKAVSTRFNDVRKAGIFSNIDKKRTIIEAIKRNARQDSGKHNIIRDDLRFKTWEKVYSAESNAVVLAMMDTSGSMGNFEKYIARTFFFWMVRFLRTKYQNVEIVFLAHHTQAKEVSETEFFNKGESGGTKCSSVYRLALELIHERYSPDRYNIYPFHFSDGDNLPSDNETCAALIKEILPLCNLFGYGEITSPYYRNSTLISVFQGINEDNLTVVTIKNKKEIYPALKKFFSEKGESGGH</sequence>
<keyword evidence="3" id="KW-1185">Reference proteome</keyword>
<dbReference type="InterPro" id="IPR014230">
    <property type="entry name" value="Spore_YhbH"/>
</dbReference>
<dbReference type="RefSeq" id="WP_089608714.1">
    <property type="nucleotide sequence ID" value="NZ_CP022121.1"/>
</dbReference>
<evidence type="ECO:0000313" key="2">
    <source>
        <dbReference type="EMBL" id="MCR6545027.1"/>
    </source>
</evidence>
<dbReference type="SUPFAM" id="SSF53300">
    <property type="entry name" value="vWA-like"/>
    <property type="match status" value="1"/>
</dbReference>
<protein>
    <submittedName>
        <fullName evidence="2">Sporulation protein YhbH</fullName>
    </submittedName>
</protein>
<feature type="region of interest" description="Disordered" evidence="1">
    <location>
        <begin position="73"/>
        <end position="112"/>
    </location>
</feature>
<dbReference type="InterPro" id="IPR036465">
    <property type="entry name" value="vWFA_dom_sf"/>
</dbReference>
<proteinExistence type="predicted"/>
<dbReference type="PANTHER" id="PTHR30510">
    <property type="entry name" value="UPF0229 PROTEIN YEAH"/>
    <property type="match status" value="1"/>
</dbReference>
<dbReference type="EMBL" id="JANPWE010000002">
    <property type="protein sequence ID" value="MCR6545027.1"/>
    <property type="molecule type" value="Genomic_DNA"/>
</dbReference>
<dbReference type="InterPro" id="IPR006698">
    <property type="entry name" value="UPF0229"/>
</dbReference>